<keyword evidence="6" id="KW-1133">Transmembrane helix</keyword>
<keyword evidence="6" id="KW-0812">Transmembrane</keyword>
<dbReference type="EMBL" id="BMLB01000004">
    <property type="protein sequence ID" value="GGK71551.1"/>
    <property type="molecule type" value="Genomic_DNA"/>
</dbReference>
<dbReference type="Gene3D" id="3.30.565.10">
    <property type="entry name" value="Histidine kinase-like ATPase, C-terminal domain"/>
    <property type="match status" value="1"/>
</dbReference>
<dbReference type="RefSeq" id="WP_022922590.1">
    <property type="nucleotide sequence ID" value="NZ_BMLB01000004.1"/>
</dbReference>
<comment type="catalytic activity">
    <reaction evidence="1">
        <text>ATP + protein L-histidine = ADP + protein N-phospho-L-histidine.</text>
        <dbReference type="EC" id="2.7.13.3"/>
    </reaction>
</comment>
<evidence type="ECO:0000256" key="2">
    <source>
        <dbReference type="ARBA" id="ARBA00012438"/>
    </source>
</evidence>
<name>A0ABQ2F9T6_9MICO</name>
<evidence type="ECO:0000256" key="4">
    <source>
        <dbReference type="ARBA" id="ARBA00022777"/>
    </source>
</evidence>
<dbReference type="SUPFAM" id="SSF55874">
    <property type="entry name" value="ATPase domain of HSP90 chaperone/DNA topoisomerase II/histidine kinase"/>
    <property type="match status" value="1"/>
</dbReference>
<dbReference type="PANTHER" id="PTHR24421">
    <property type="entry name" value="NITRATE/NITRITE SENSOR PROTEIN NARX-RELATED"/>
    <property type="match status" value="1"/>
</dbReference>
<keyword evidence="4" id="KW-0418">Kinase</keyword>
<feature type="transmembrane region" description="Helical" evidence="6">
    <location>
        <begin position="40"/>
        <end position="62"/>
    </location>
</feature>
<feature type="domain" description="Histidine kinase/HSP90-like ATPase" evidence="7">
    <location>
        <begin position="444"/>
        <end position="533"/>
    </location>
</feature>
<organism evidence="8 9">
    <name type="scientific">Ornithinimicrobium pekingense</name>
    <dbReference type="NCBI Taxonomy" id="384677"/>
    <lineage>
        <taxon>Bacteria</taxon>
        <taxon>Bacillati</taxon>
        <taxon>Actinomycetota</taxon>
        <taxon>Actinomycetes</taxon>
        <taxon>Micrococcales</taxon>
        <taxon>Ornithinimicrobiaceae</taxon>
        <taxon>Ornithinimicrobium</taxon>
    </lineage>
</organism>
<proteinExistence type="predicted"/>
<feature type="transmembrane region" description="Helical" evidence="6">
    <location>
        <begin position="171"/>
        <end position="193"/>
    </location>
</feature>
<dbReference type="InterPro" id="IPR050482">
    <property type="entry name" value="Sensor_HK_TwoCompSys"/>
</dbReference>
<dbReference type="InterPro" id="IPR003594">
    <property type="entry name" value="HATPase_dom"/>
</dbReference>
<sequence length="534" mass="53980">MAHPPRGRPAVAGTVGALALVALAAVGAWAEVTAGTAPRMVALDVCVGLALGAAALLSPVPVRQRVLVGGAGAAWLLASSLPVPTLHQAVLVLAVGWFPDGTPQRRLRAVLVAGGALAVAGWAVLVTVTPAGLTLPAPVMRGGGQVLAGTALVTAGLCAVHRRARPVARSVFPLATGLVLGGFLLLVGVSALAALRPPHPATVLVGWKVALLLAAAGHVVAAHALTRAPGRLVRDAITQHRDRPATARATALQAVLADALRDPGLRVVVADARTGRLEAPHGSHVVSVDGRPVVAVTTTSPLLRDPAVAGPLDEALGQAARSFELAASREDHVAALRRARSRLVATDQRERRRLTQRLQSDVLPDLAGATARLTGLSAEPQGDALAIALAELRHAQEDIAALLHGSLPYEVGGGRLVEAVSQLVGSLPVPGSVEVAGTVDGPVEVEGAAYFLVAEALANAVKHAQADRVVVRLTGGRASLGVRVTDDGRGGADPSGSGLLGMRERVAALGGTWRVDSVPGGGTVVEAVLPLGPG</sequence>
<dbReference type="PANTHER" id="PTHR24421:SF10">
    <property type="entry name" value="NITRATE_NITRITE SENSOR PROTEIN NARQ"/>
    <property type="match status" value="1"/>
</dbReference>
<evidence type="ECO:0000256" key="6">
    <source>
        <dbReference type="SAM" id="Phobius"/>
    </source>
</evidence>
<gene>
    <name evidence="8" type="ORF">GCM10011509_20050</name>
</gene>
<feature type="transmembrane region" description="Helical" evidence="6">
    <location>
        <begin position="110"/>
        <end position="133"/>
    </location>
</feature>
<keyword evidence="5" id="KW-0902">Two-component regulatory system</keyword>
<evidence type="ECO:0000313" key="9">
    <source>
        <dbReference type="Proteomes" id="UP000662111"/>
    </source>
</evidence>
<keyword evidence="3" id="KW-0808">Transferase</keyword>
<evidence type="ECO:0000256" key="3">
    <source>
        <dbReference type="ARBA" id="ARBA00022679"/>
    </source>
</evidence>
<evidence type="ECO:0000313" key="8">
    <source>
        <dbReference type="EMBL" id="GGK71551.1"/>
    </source>
</evidence>
<accession>A0ABQ2F9T6</accession>
<feature type="transmembrane region" description="Helical" evidence="6">
    <location>
        <begin position="205"/>
        <end position="225"/>
    </location>
</feature>
<reference evidence="9" key="1">
    <citation type="journal article" date="2019" name="Int. J. Syst. Evol. Microbiol.">
        <title>The Global Catalogue of Microorganisms (GCM) 10K type strain sequencing project: providing services to taxonomists for standard genome sequencing and annotation.</title>
        <authorList>
            <consortium name="The Broad Institute Genomics Platform"/>
            <consortium name="The Broad Institute Genome Sequencing Center for Infectious Disease"/>
            <person name="Wu L."/>
            <person name="Ma J."/>
        </authorList>
    </citation>
    <scope>NUCLEOTIDE SEQUENCE [LARGE SCALE GENOMIC DNA]</scope>
    <source>
        <strain evidence="9">CGMCC 1.5362</strain>
    </source>
</reference>
<keyword evidence="9" id="KW-1185">Reference proteome</keyword>
<comment type="caution">
    <text evidence="8">The sequence shown here is derived from an EMBL/GenBank/DDBJ whole genome shotgun (WGS) entry which is preliminary data.</text>
</comment>
<dbReference type="Proteomes" id="UP000662111">
    <property type="component" value="Unassembled WGS sequence"/>
</dbReference>
<evidence type="ECO:0000256" key="1">
    <source>
        <dbReference type="ARBA" id="ARBA00000085"/>
    </source>
</evidence>
<dbReference type="CDD" id="cd16917">
    <property type="entry name" value="HATPase_UhpB-NarQ-NarX-like"/>
    <property type="match status" value="1"/>
</dbReference>
<feature type="transmembrane region" description="Helical" evidence="6">
    <location>
        <begin position="74"/>
        <end position="98"/>
    </location>
</feature>
<keyword evidence="6" id="KW-0472">Membrane</keyword>
<evidence type="ECO:0000259" key="7">
    <source>
        <dbReference type="SMART" id="SM00387"/>
    </source>
</evidence>
<evidence type="ECO:0000256" key="5">
    <source>
        <dbReference type="ARBA" id="ARBA00023012"/>
    </source>
</evidence>
<dbReference type="InterPro" id="IPR036890">
    <property type="entry name" value="HATPase_C_sf"/>
</dbReference>
<dbReference type="EC" id="2.7.13.3" evidence="2"/>
<protein>
    <recommendedName>
        <fullName evidence="2">histidine kinase</fullName>
        <ecNumber evidence="2">2.7.13.3</ecNumber>
    </recommendedName>
</protein>
<dbReference type="SMART" id="SM00387">
    <property type="entry name" value="HATPase_c"/>
    <property type="match status" value="1"/>
</dbReference>
<dbReference type="Pfam" id="PF02518">
    <property type="entry name" value="HATPase_c"/>
    <property type="match status" value="1"/>
</dbReference>